<dbReference type="GeneTree" id="ENSGT00730000111443"/>
<reference evidence="12" key="2">
    <citation type="submission" date="2013-03" db="EMBL/GenBank/DDBJ databases">
        <title>Chinese hamster genome sequenced from sorted chromosomes.</title>
        <authorList>
            <person name="Brinkrolf K."/>
            <person name="Rupp O."/>
            <person name="Laux H."/>
            <person name="Kollin F."/>
            <person name="Ernst W."/>
            <person name="Linke B."/>
            <person name="Kofler R."/>
            <person name="Romand S."/>
            <person name="Hesse F."/>
            <person name="Budach W.E."/>
            <person name="Galosy S."/>
            <person name="Muller D."/>
            <person name="Noll T."/>
            <person name="Wienberg J."/>
            <person name="Jostock T."/>
            <person name="Leonard M."/>
            <person name="Grillari J."/>
            <person name="Tauch A."/>
            <person name="Goesmann A."/>
            <person name="Helk B."/>
            <person name="Mott J.E."/>
            <person name="Puehler A."/>
            <person name="Borth N."/>
        </authorList>
    </citation>
    <scope>NUCLEOTIDE SEQUENCE</scope>
    <source>
        <strain evidence="12">17A/GY</strain>
    </source>
</reference>
<reference evidence="15" key="3">
    <citation type="journal article" date="2018" name="Biotechnol. Bioeng.">
        <title>A reference genome of the Chinese hamster based on a hybrid assembly strategy.</title>
        <authorList>
            <person name="Rupp O."/>
            <person name="MacDonald M.L."/>
            <person name="Li S."/>
            <person name="Dhiman H."/>
            <person name="Polson S."/>
            <person name="Griep S."/>
            <person name="Heffner K."/>
            <person name="Hernandez I."/>
            <person name="Brinkrolf K."/>
            <person name="Jadhav V."/>
            <person name="Samoudi M."/>
            <person name="Hao H."/>
            <person name="Kingham B."/>
            <person name="Goesmann A."/>
            <person name="Betenbaugh M.J."/>
            <person name="Lewis N.E."/>
            <person name="Borth N."/>
            <person name="Lee K.H."/>
        </authorList>
    </citation>
    <scope>NUCLEOTIDE SEQUENCE [LARGE SCALE GENOMIC DNA]</scope>
    <source>
        <strain evidence="15">17A/GY</strain>
    </source>
</reference>
<keyword evidence="5 10" id="KW-0732">Signal</keyword>
<evidence type="ECO:0000256" key="1">
    <source>
        <dbReference type="ARBA" id="ARBA00004613"/>
    </source>
</evidence>
<dbReference type="GO" id="GO:0007338">
    <property type="term" value="P:single fertilization"/>
    <property type="evidence" value="ECO:0007669"/>
    <property type="project" value="UniProtKB-KW"/>
</dbReference>
<dbReference type="PANTHER" id="PTHR11437:SF63">
    <property type="entry name" value="INACTIVE RIBONUCLEASE-LIKE PROTEIN 10"/>
    <property type="match status" value="1"/>
</dbReference>
<dbReference type="AlphaFoldDB" id="A0A061IKF0"/>
<dbReference type="RefSeq" id="XP_027242291.1">
    <property type="nucleotide sequence ID" value="XM_027386490.2"/>
</dbReference>
<feature type="signal peptide" evidence="10">
    <location>
        <begin position="1"/>
        <end position="26"/>
    </location>
</feature>
<proteinExistence type="inferred from homology"/>
<dbReference type="OrthoDB" id="9830114at2759"/>
<evidence type="ECO:0000259" key="11">
    <source>
        <dbReference type="SMART" id="SM00092"/>
    </source>
</evidence>
<evidence type="ECO:0000256" key="7">
    <source>
        <dbReference type="ARBA" id="ARBA00023180"/>
    </source>
</evidence>
<dbReference type="FunFam" id="3.10.130.10:FF:000002">
    <property type="entry name" value="Inactive ribonuclease-like protein 10"/>
    <property type="match status" value="1"/>
</dbReference>
<dbReference type="InterPro" id="IPR036816">
    <property type="entry name" value="RNaseA-like_dom_sf"/>
</dbReference>
<gene>
    <name evidence="13 16" type="primary">Rnase10</name>
    <name evidence="12" type="ORF">H671_1g1984</name>
</gene>
<evidence type="ECO:0000313" key="16">
    <source>
        <dbReference type="RefSeq" id="XP_027242291.1"/>
    </source>
</evidence>
<dbReference type="PANTHER" id="PTHR11437">
    <property type="entry name" value="RIBONUCLEASE"/>
    <property type="match status" value="1"/>
</dbReference>
<keyword evidence="6" id="KW-0130">Cell adhesion</keyword>
<comment type="function">
    <text evidence="9">Secreted proximal epididymal protein required for post-testicular sperm maturation and male fertility. May be involved in sperm adhesion to the egg zona pellucida. Does not have ribonuclease activity.</text>
</comment>
<feature type="chain" id="PRO_5044538423" description="Inactive ribonuclease-like protein 10" evidence="10">
    <location>
        <begin position="27"/>
        <end position="213"/>
    </location>
</feature>
<evidence type="ECO:0000256" key="3">
    <source>
        <dbReference type="ARBA" id="ARBA00021355"/>
    </source>
</evidence>
<dbReference type="EMBL" id="KE664422">
    <property type="protein sequence ID" value="ERE89959.1"/>
    <property type="molecule type" value="Genomic_DNA"/>
</dbReference>
<dbReference type="Pfam" id="PF00074">
    <property type="entry name" value="RnaseA"/>
    <property type="match status" value="1"/>
</dbReference>
<dbReference type="CDD" id="cd00163">
    <property type="entry name" value="RNase_A"/>
    <property type="match status" value="1"/>
</dbReference>
<dbReference type="GO" id="GO:0050830">
    <property type="term" value="P:defense response to Gram-positive bacterium"/>
    <property type="evidence" value="ECO:0007669"/>
    <property type="project" value="TreeGrafter"/>
</dbReference>
<dbReference type="InterPro" id="IPR023412">
    <property type="entry name" value="RNaseA_domain"/>
</dbReference>
<accession>A0A061IKF0</accession>
<dbReference type="CTD" id="338879"/>
<dbReference type="Ensembl" id="ENSCGRT00001018206.1">
    <property type="protein sequence ID" value="ENSCGRP00001013969.1"/>
    <property type="gene ID" value="ENSCGRG00001014976.1"/>
</dbReference>
<comment type="similarity">
    <text evidence="2">Belongs to the pancreatic ribonuclease family.</text>
</comment>
<dbReference type="Proteomes" id="UP000030759">
    <property type="component" value="Unassembled WGS sequence"/>
</dbReference>
<evidence type="ECO:0000256" key="9">
    <source>
        <dbReference type="ARBA" id="ARBA00045197"/>
    </source>
</evidence>
<dbReference type="GO" id="GO:0005576">
    <property type="term" value="C:extracellular region"/>
    <property type="evidence" value="ECO:0007669"/>
    <property type="project" value="UniProtKB-SubCell"/>
</dbReference>
<evidence type="ECO:0000256" key="5">
    <source>
        <dbReference type="ARBA" id="ARBA00022729"/>
    </source>
</evidence>
<dbReference type="KEGG" id="cge:100758017"/>
<reference evidence="16" key="5">
    <citation type="submission" date="2025-04" db="UniProtKB">
        <authorList>
            <consortium name="RefSeq"/>
        </authorList>
    </citation>
    <scope>IDENTIFICATION</scope>
    <source>
        <strain evidence="16">17A/GY</strain>
        <tissue evidence="16">Liver</tissue>
    </source>
</reference>
<dbReference type="Proteomes" id="UP001108280">
    <property type="component" value="Chromosome 1"/>
</dbReference>
<dbReference type="Proteomes" id="UP000694386">
    <property type="component" value="Unplaced"/>
</dbReference>
<reference evidence="13" key="6">
    <citation type="submission" date="2025-05" db="UniProtKB">
        <authorList>
            <consortium name="Ensembl"/>
        </authorList>
    </citation>
    <scope>IDENTIFICATION</scope>
</reference>
<name>A0A061IKF0_CRIGR</name>
<dbReference type="InterPro" id="IPR001427">
    <property type="entry name" value="RNaseA"/>
</dbReference>
<dbReference type="OMA" id="GQVTPHC"/>
<dbReference type="SMART" id="SM00092">
    <property type="entry name" value="RNAse_Pc"/>
    <property type="match status" value="1"/>
</dbReference>
<protein>
    <recommendedName>
        <fullName evidence="3">Inactive ribonuclease-like protein 10</fullName>
    </recommendedName>
</protein>
<evidence type="ECO:0000313" key="14">
    <source>
        <dbReference type="Proteomes" id="UP000030759"/>
    </source>
</evidence>
<reference evidence="14" key="1">
    <citation type="journal article" date="2013" name="Nat. Biotechnol.">
        <title>Chinese hamster genome sequenced from sorted chromosomes.</title>
        <authorList>
            <person name="Brinkrolf K."/>
            <person name="Rupp O."/>
            <person name="Laux H."/>
            <person name="Kollin F."/>
            <person name="Ernst W."/>
            <person name="Linke B."/>
            <person name="Kofler R."/>
            <person name="Romand S."/>
            <person name="Hesse F."/>
            <person name="Budach W.E."/>
            <person name="Galosy S."/>
            <person name="Muller D."/>
            <person name="Noll T."/>
            <person name="Wienberg J."/>
            <person name="Jostock T."/>
            <person name="Leonard M."/>
            <person name="Grillari J."/>
            <person name="Tauch A."/>
            <person name="Goesmann A."/>
            <person name="Helk B."/>
            <person name="Mott J.E."/>
            <person name="Puhler A."/>
            <person name="Borth N."/>
        </authorList>
    </citation>
    <scope>NUCLEOTIDE SEQUENCE [LARGE SCALE GENOMIC DNA]</scope>
    <source>
        <strain evidence="14">17A/GY</strain>
    </source>
</reference>
<evidence type="ECO:0000256" key="2">
    <source>
        <dbReference type="ARBA" id="ARBA00005600"/>
    </source>
</evidence>
<dbReference type="GeneID" id="100758017"/>
<evidence type="ECO:0000256" key="10">
    <source>
        <dbReference type="SAM" id="SignalP"/>
    </source>
</evidence>
<keyword evidence="15" id="KW-1185">Reference proteome</keyword>
<dbReference type="SUPFAM" id="SSF54076">
    <property type="entry name" value="RNase A-like"/>
    <property type="match status" value="1"/>
</dbReference>
<dbReference type="PRINTS" id="PR00794">
    <property type="entry name" value="RIBONUCLEASE"/>
</dbReference>
<evidence type="ECO:0000313" key="12">
    <source>
        <dbReference type="EMBL" id="ERE89959.1"/>
    </source>
</evidence>
<reference evidence="15" key="4">
    <citation type="journal article" date="2020" name="Biotechnol. Bioeng.">
        <title>Chromosome-scale scaffolds for the Chinese hamster reference genome assembly to facilitate the study of the CHO epigenome.</title>
        <authorList>
            <person name="Hilliard W."/>
            <person name="MacDonald M."/>
            <person name="Lee K.H."/>
        </authorList>
    </citation>
    <scope>NUCLEOTIDE SEQUENCE [LARGE SCALE GENOMIC DNA]</scope>
    <source>
        <strain evidence="15">17A/GY</strain>
    </source>
</reference>
<evidence type="ECO:0000313" key="15">
    <source>
        <dbReference type="Proteomes" id="UP001108280"/>
    </source>
</evidence>
<keyword evidence="8" id="KW-0278">Fertilization</keyword>
<dbReference type="GO" id="GO:0003676">
    <property type="term" value="F:nucleic acid binding"/>
    <property type="evidence" value="ECO:0007669"/>
    <property type="project" value="InterPro"/>
</dbReference>
<evidence type="ECO:0000256" key="8">
    <source>
        <dbReference type="ARBA" id="ARBA00023279"/>
    </source>
</evidence>
<comment type="subcellular location">
    <subcellularLocation>
        <location evidence="1">Secreted</location>
    </subcellularLocation>
</comment>
<dbReference type="Gene3D" id="3.10.130.10">
    <property type="entry name" value="Ribonuclease A-like domain"/>
    <property type="match status" value="1"/>
</dbReference>
<keyword evidence="7" id="KW-0325">Glycoprotein</keyword>
<dbReference type="GO" id="GO:0007155">
    <property type="term" value="P:cell adhesion"/>
    <property type="evidence" value="ECO:0007669"/>
    <property type="project" value="UniProtKB-KW"/>
</dbReference>
<dbReference type="RefSeq" id="XP_027297078.1">
    <property type="nucleotide sequence ID" value="XM_027441277.2"/>
</dbReference>
<evidence type="ECO:0000256" key="6">
    <source>
        <dbReference type="ARBA" id="ARBA00022889"/>
    </source>
</evidence>
<organism evidence="12 14">
    <name type="scientific">Cricetulus griseus</name>
    <name type="common">Chinese hamster</name>
    <name type="synonym">Cricetulus barabensis griseus</name>
    <dbReference type="NCBI Taxonomy" id="10029"/>
    <lineage>
        <taxon>Eukaryota</taxon>
        <taxon>Metazoa</taxon>
        <taxon>Chordata</taxon>
        <taxon>Craniata</taxon>
        <taxon>Vertebrata</taxon>
        <taxon>Euteleostomi</taxon>
        <taxon>Mammalia</taxon>
        <taxon>Eutheria</taxon>
        <taxon>Euarchontoglires</taxon>
        <taxon>Glires</taxon>
        <taxon>Rodentia</taxon>
        <taxon>Myomorpha</taxon>
        <taxon>Muroidea</taxon>
        <taxon>Cricetidae</taxon>
        <taxon>Cricetinae</taxon>
        <taxon>Cricetulus</taxon>
    </lineage>
</organism>
<keyword evidence="4" id="KW-0964">Secreted</keyword>
<evidence type="ECO:0000313" key="13">
    <source>
        <dbReference type="Ensembl" id="ENSCGRP00001013969.1"/>
    </source>
</evidence>
<sequence>MKVTLVHMLFMMLLLLLGLGLGLGLGLHMAAAVLQDSDQPLSEFWPGDSKDTAEATEEGEGTWTTKAPALGYKEMAQSNWLEETVLNEDDVGGSRMLGTKALSQSKQDFKIDLNARDCNTLMISKMKEYNHTCINHYTFIHETPSTVQEVCNSPVIACDLKGSKCHKSPRPFELTVCLLSKPGQVVPNCHYLTYITEKYIITTCDGSTQIKMV</sequence>
<feature type="domain" description="Ribonuclease A-domain" evidence="11">
    <location>
        <begin position="102"/>
        <end position="210"/>
    </location>
</feature>
<evidence type="ECO:0000256" key="4">
    <source>
        <dbReference type="ARBA" id="ARBA00022525"/>
    </source>
</evidence>